<evidence type="ECO:0008006" key="3">
    <source>
        <dbReference type="Google" id="ProtNLM"/>
    </source>
</evidence>
<feature type="non-terminal residue" evidence="1">
    <location>
        <position position="1"/>
    </location>
</feature>
<feature type="non-terminal residue" evidence="1">
    <location>
        <position position="61"/>
    </location>
</feature>
<organism evidence="1 2">
    <name type="scientific">Hebeloma cylindrosporum</name>
    <dbReference type="NCBI Taxonomy" id="76867"/>
    <lineage>
        <taxon>Eukaryota</taxon>
        <taxon>Fungi</taxon>
        <taxon>Dikarya</taxon>
        <taxon>Basidiomycota</taxon>
        <taxon>Agaricomycotina</taxon>
        <taxon>Agaricomycetes</taxon>
        <taxon>Agaricomycetidae</taxon>
        <taxon>Agaricales</taxon>
        <taxon>Agaricineae</taxon>
        <taxon>Hymenogastraceae</taxon>
        <taxon>Hebeloma</taxon>
    </lineage>
</organism>
<name>A0A0C2Y152_HEBCY</name>
<accession>A0A0C2Y152</accession>
<gene>
    <name evidence="1" type="ORF">M413DRAFT_46307</name>
</gene>
<dbReference type="AlphaFoldDB" id="A0A0C2Y152"/>
<protein>
    <recommendedName>
        <fullName evidence="3">Reverse transcriptase zinc-binding domain-containing protein</fullName>
    </recommendedName>
</protein>
<sequence length="61" mass="6859">IYQDLPRRSCSIVTQLQSGHIGLNAFLARIKAVDSAACSTYGVPETVDHFLFQCSRFLEQR</sequence>
<dbReference type="Proteomes" id="UP000053424">
    <property type="component" value="Unassembled WGS sequence"/>
</dbReference>
<proteinExistence type="predicted"/>
<keyword evidence="2" id="KW-1185">Reference proteome</keyword>
<evidence type="ECO:0000313" key="2">
    <source>
        <dbReference type="Proteomes" id="UP000053424"/>
    </source>
</evidence>
<reference evidence="2" key="2">
    <citation type="submission" date="2015-01" db="EMBL/GenBank/DDBJ databases">
        <title>Evolutionary Origins and Diversification of the Mycorrhizal Mutualists.</title>
        <authorList>
            <consortium name="DOE Joint Genome Institute"/>
            <consortium name="Mycorrhizal Genomics Consortium"/>
            <person name="Kohler A."/>
            <person name="Kuo A."/>
            <person name="Nagy L.G."/>
            <person name="Floudas D."/>
            <person name="Copeland A."/>
            <person name="Barry K.W."/>
            <person name="Cichocki N."/>
            <person name="Veneault-Fourrey C."/>
            <person name="LaButti K."/>
            <person name="Lindquist E.A."/>
            <person name="Lipzen A."/>
            <person name="Lundell T."/>
            <person name="Morin E."/>
            <person name="Murat C."/>
            <person name="Riley R."/>
            <person name="Ohm R."/>
            <person name="Sun H."/>
            <person name="Tunlid A."/>
            <person name="Henrissat B."/>
            <person name="Grigoriev I.V."/>
            <person name="Hibbett D.S."/>
            <person name="Martin F."/>
        </authorList>
    </citation>
    <scope>NUCLEOTIDE SEQUENCE [LARGE SCALE GENOMIC DNA]</scope>
    <source>
        <strain evidence="2">h7</strain>
    </source>
</reference>
<dbReference type="OrthoDB" id="3044497at2759"/>
<dbReference type="HOGENOM" id="CLU_194955_1_0_1"/>
<evidence type="ECO:0000313" key="1">
    <source>
        <dbReference type="EMBL" id="KIM34827.1"/>
    </source>
</evidence>
<reference evidence="1 2" key="1">
    <citation type="submission" date="2014-04" db="EMBL/GenBank/DDBJ databases">
        <authorList>
            <consortium name="DOE Joint Genome Institute"/>
            <person name="Kuo A."/>
            <person name="Gay G."/>
            <person name="Dore J."/>
            <person name="Kohler A."/>
            <person name="Nagy L.G."/>
            <person name="Floudas D."/>
            <person name="Copeland A."/>
            <person name="Barry K.W."/>
            <person name="Cichocki N."/>
            <person name="Veneault-Fourrey C."/>
            <person name="LaButti K."/>
            <person name="Lindquist E.A."/>
            <person name="Lipzen A."/>
            <person name="Lundell T."/>
            <person name="Morin E."/>
            <person name="Murat C."/>
            <person name="Sun H."/>
            <person name="Tunlid A."/>
            <person name="Henrissat B."/>
            <person name="Grigoriev I.V."/>
            <person name="Hibbett D.S."/>
            <person name="Martin F."/>
            <person name="Nordberg H.P."/>
            <person name="Cantor M.N."/>
            <person name="Hua S.X."/>
        </authorList>
    </citation>
    <scope>NUCLEOTIDE SEQUENCE [LARGE SCALE GENOMIC DNA]</scope>
    <source>
        <strain evidence="2">h7</strain>
    </source>
</reference>
<dbReference type="EMBL" id="KN831852">
    <property type="protein sequence ID" value="KIM34827.1"/>
    <property type="molecule type" value="Genomic_DNA"/>
</dbReference>